<sequence length="226" mass="25075">MSESGKGGRYQQLRWGLAKAKGFRNREEAKAISKTITPQRNACGLPGVHICPNEWDDPESGSSSVTSACELIATPRYRIQTSHFRITHSHPGRSNDIGQPRPSSAQNMLRSELDEALPREWFCQMFSGLQMRAASASVSVANGGDVPCPCVSNLTKFEHPDACNHILLVIHERHRAVGGMSTSTLTKRYLGRVLSRMSACHWQGTVHRAWLVRERRTRTGTAAPTR</sequence>
<dbReference type="Proteomes" id="UP000807025">
    <property type="component" value="Unassembled WGS sequence"/>
</dbReference>
<name>A0A9P5ZXW9_PLEER</name>
<dbReference type="EMBL" id="MU154569">
    <property type="protein sequence ID" value="KAF9494700.1"/>
    <property type="molecule type" value="Genomic_DNA"/>
</dbReference>
<evidence type="ECO:0000256" key="1">
    <source>
        <dbReference type="SAM" id="MobiDB-lite"/>
    </source>
</evidence>
<proteinExistence type="predicted"/>
<evidence type="ECO:0000313" key="3">
    <source>
        <dbReference type="Proteomes" id="UP000807025"/>
    </source>
</evidence>
<accession>A0A9P5ZXW9</accession>
<feature type="region of interest" description="Disordered" evidence="1">
    <location>
        <begin position="87"/>
        <end position="106"/>
    </location>
</feature>
<keyword evidence="3" id="KW-1185">Reference proteome</keyword>
<dbReference type="AlphaFoldDB" id="A0A9P5ZXW9"/>
<comment type="caution">
    <text evidence="2">The sequence shown here is derived from an EMBL/GenBank/DDBJ whole genome shotgun (WGS) entry which is preliminary data.</text>
</comment>
<evidence type="ECO:0000313" key="2">
    <source>
        <dbReference type="EMBL" id="KAF9494700.1"/>
    </source>
</evidence>
<protein>
    <submittedName>
        <fullName evidence="2">Uncharacterized protein</fullName>
    </submittedName>
</protein>
<organism evidence="2 3">
    <name type="scientific">Pleurotus eryngii</name>
    <name type="common">Boletus of the steppes</name>
    <dbReference type="NCBI Taxonomy" id="5323"/>
    <lineage>
        <taxon>Eukaryota</taxon>
        <taxon>Fungi</taxon>
        <taxon>Dikarya</taxon>
        <taxon>Basidiomycota</taxon>
        <taxon>Agaricomycotina</taxon>
        <taxon>Agaricomycetes</taxon>
        <taxon>Agaricomycetidae</taxon>
        <taxon>Agaricales</taxon>
        <taxon>Pleurotineae</taxon>
        <taxon>Pleurotaceae</taxon>
        <taxon>Pleurotus</taxon>
    </lineage>
</organism>
<gene>
    <name evidence="2" type="ORF">BDN71DRAFT_930662</name>
</gene>
<reference evidence="2" key="1">
    <citation type="submission" date="2020-11" db="EMBL/GenBank/DDBJ databases">
        <authorList>
            <consortium name="DOE Joint Genome Institute"/>
            <person name="Ahrendt S."/>
            <person name="Riley R."/>
            <person name="Andreopoulos W."/>
            <person name="Labutti K."/>
            <person name="Pangilinan J."/>
            <person name="Ruiz-Duenas F.J."/>
            <person name="Barrasa J.M."/>
            <person name="Sanchez-Garcia M."/>
            <person name="Camarero S."/>
            <person name="Miyauchi S."/>
            <person name="Serrano A."/>
            <person name="Linde D."/>
            <person name="Babiker R."/>
            <person name="Drula E."/>
            <person name="Ayuso-Fernandez I."/>
            <person name="Pacheco R."/>
            <person name="Padilla G."/>
            <person name="Ferreira P."/>
            <person name="Barriuso J."/>
            <person name="Kellner H."/>
            <person name="Castanera R."/>
            <person name="Alfaro M."/>
            <person name="Ramirez L."/>
            <person name="Pisabarro A.G."/>
            <person name="Kuo A."/>
            <person name="Tritt A."/>
            <person name="Lipzen A."/>
            <person name="He G."/>
            <person name="Yan M."/>
            <person name="Ng V."/>
            <person name="Cullen D."/>
            <person name="Martin F."/>
            <person name="Rosso M.-N."/>
            <person name="Henrissat B."/>
            <person name="Hibbett D."/>
            <person name="Martinez A.T."/>
            <person name="Grigoriev I.V."/>
        </authorList>
    </citation>
    <scope>NUCLEOTIDE SEQUENCE</scope>
    <source>
        <strain evidence="2">ATCC 90797</strain>
    </source>
</reference>